<gene>
    <name evidence="1" type="ORF">E0H26_00295</name>
</gene>
<accession>A0A4R0GQU9</accession>
<dbReference type="EMBL" id="SJJR01000001">
    <property type="protein sequence ID" value="TCC00185.1"/>
    <property type="molecule type" value="Genomic_DNA"/>
</dbReference>
<evidence type="ECO:0000313" key="1">
    <source>
        <dbReference type="EMBL" id="TCC00185.1"/>
    </source>
</evidence>
<sequence length="153" mass="16393">MGVLYDYFRAVDDATAVQLMADLDGGPVVTVDGRPGIDAIDLKGIDPAVTLGQLVALARGVPWQDDLVGERLLWNAGEEGPWLTSLDDTTRDTLASITPAQLPELSAGWGRTEELAWDGPLPADQMQPVVEAVAALARRARDAGESLYCWCCL</sequence>
<evidence type="ECO:0008006" key="3">
    <source>
        <dbReference type="Google" id="ProtNLM"/>
    </source>
</evidence>
<keyword evidence="2" id="KW-1185">Reference proteome</keyword>
<reference evidence="1 2" key="1">
    <citation type="submission" date="2019-02" db="EMBL/GenBank/DDBJ databases">
        <title>Jishengella sp. nov., isolated from a root of Zingiber montanum.</title>
        <authorList>
            <person name="Kuncharoen N."/>
            <person name="Kudo T."/>
            <person name="Masahiro Y."/>
            <person name="Ohkuma M."/>
            <person name="Tanasupawat S."/>
        </authorList>
    </citation>
    <scope>NUCLEOTIDE SEQUENCE [LARGE SCALE GENOMIC DNA]</scope>
    <source>
        <strain evidence="1 2">PLAI 1-1</strain>
    </source>
</reference>
<dbReference type="RefSeq" id="WP_131299275.1">
    <property type="nucleotide sequence ID" value="NZ_SJJR01000001.1"/>
</dbReference>
<dbReference type="AlphaFoldDB" id="A0A4R0GQU9"/>
<organism evidence="1 2">
    <name type="scientific">Micromonospora zingiberis</name>
    <dbReference type="NCBI Taxonomy" id="2053011"/>
    <lineage>
        <taxon>Bacteria</taxon>
        <taxon>Bacillati</taxon>
        <taxon>Actinomycetota</taxon>
        <taxon>Actinomycetes</taxon>
        <taxon>Micromonosporales</taxon>
        <taxon>Micromonosporaceae</taxon>
        <taxon>Micromonospora</taxon>
    </lineage>
</organism>
<name>A0A4R0GQU9_9ACTN</name>
<dbReference type="OrthoDB" id="3537879at2"/>
<dbReference type="Proteomes" id="UP000292274">
    <property type="component" value="Unassembled WGS sequence"/>
</dbReference>
<protein>
    <recommendedName>
        <fullName evidence="3">DUF1877 family protein</fullName>
    </recommendedName>
</protein>
<evidence type="ECO:0000313" key="2">
    <source>
        <dbReference type="Proteomes" id="UP000292274"/>
    </source>
</evidence>
<proteinExistence type="predicted"/>
<comment type="caution">
    <text evidence="1">The sequence shown here is derived from an EMBL/GenBank/DDBJ whole genome shotgun (WGS) entry which is preliminary data.</text>
</comment>